<evidence type="ECO:0000313" key="1">
    <source>
        <dbReference type="EMBL" id="EMP30431.1"/>
    </source>
</evidence>
<dbReference type="Proteomes" id="UP000031443">
    <property type="component" value="Unassembled WGS sequence"/>
</dbReference>
<reference evidence="2" key="1">
    <citation type="journal article" date="2013" name="Nat. Genet.">
        <title>The draft genomes of soft-shell turtle and green sea turtle yield insights into the development and evolution of the turtle-specific body plan.</title>
        <authorList>
            <person name="Wang Z."/>
            <person name="Pascual-Anaya J."/>
            <person name="Zadissa A."/>
            <person name="Li W."/>
            <person name="Niimura Y."/>
            <person name="Huang Z."/>
            <person name="Li C."/>
            <person name="White S."/>
            <person name="Xiong Z."/>
            <person name="Fang D."/>
            <person name="Wang B."/>
            <person name="Ming Y."/>
            <person name="Chen Y."/>
            <person name="Zheng Y."/>
            <person name="Kuraku S."/>
            <person name="Pignatelli M."/>
            <person name="Herrero J."/>
            <person name="Beal K."/>
            <person name="Nozawa M."/>
            <person name="Li Q."/>
            <person name="Wang J."/>
            <person name="Zhang H."/>
            <person name="Yu L."/>
            <person name="Shigenobu S."/>
            <person name="Wang J."/>
            <person name="Liu J."/>
            <person name="Flicek P."/>
            <person name="Searle S."/>
            <person name="Wang J."/>
            <person name="Kuratani S."/>
            <person name="Yin Y."/>
            <person name="Aken B."/>
            <person name="Zhang G."/>
            <person name="Irie N."/>
        </authorList>
    </citation>
    <scope>NUCLEOTIDE SEQUENCE [LARGE SCALE GENOMIC DNA]</scope>
</reference>
<dbReference type="AlphaFoldDB" id="M7AY33"/>
<organism evidence="1 2">
    <name type="scientific">Chelonia mydas</name>
    <name type="common">Green sea-turtle</name>
    <name type="synonym">Chelonia agassizi</name>
    <dbReference type="NCBI Taxonomy" id="8469"/>
    <lineage>
        <taxon>Eukaryota</taxon>
        <taxon>Metazoa</taxon>
        <taxon>Chordata</taxon>
        <taxon>Craniata</taxon>
        <taxon>Vertebrata</taxon>
        <taxon>Euteleostomi</taxon>
        <taxon>Archelosauria</taxon>
        <taxon>Testudinata</taxon>
        <taxon>Testudines</taxon>
        <taxon>Cryptodira</taxon>
        <taxon>Durocryptodira</taxon>
        <taxon>Americhelydia</taxon>
        <taxon>Chelonioidea</taxon>
        <taxon>Cheloniidae</taxon>
        <taxon>Chelonia</taxon>
    </lineage>
</organism>
<protein>
    <submittedName>
        <fullName evidence="1">Uncharacterized protein</fullName>
    </submittedName>
</protein>
<sequence length="250" mass="28438">MEKVQEIVNLQIDFPQQKALVTAEKVVNEMKEHEHLLQKELWKAQAMLEMAKQSSYKQEREVAELLQSESGHNETMQPQITVTMLLKTLVSKVHIIYCNVPEAQQCINQLIEKNDAERADRKEEFNNVQADILSYKVIYGNKPTDYKREQFSVKLSRNLVNAKSELEYAETEKIALDCIQKGEIPDWISKHCPYLILTAAARATAGPLGLPHFQQWSPLRASPRAADAMPPPPRFNQGIYGISHGQVTGL</sequence>
<accession>M7AY33</accession>
<evidence type="ECO:0000313" key="2">
    <source>
        <dbReference type="Proteomes" id="UP000031443"/>
    </source>
</evidence>
<dbReference type="STRING" id="8469.M7AY33"/>
<dbReference type="EMBL" id="KB549795">
    <property type="protein sequence ID" value="EMP30431.1"/>
    <property type="molecule type" value="Genomic_DNA"/>
</dbReference>
<proteinExistence type="predicted"/>
<name>M7AY33_CHEMY</name>
<gene>
    <name evidence="1" type="ORF">UY3_12432</name>
</gene>
<keyword evidence="2" id="KW-1185">Reference proteome</keyword>